<gene>
    <name evidence="3" type="primary">acpP</name>
    <name evidence="5" type="ORF">FDY93_15345</name>
</gene>
<dbReference type="NCBIfam" id="NF003757">
    <property type="entry name" value="PRK05350.1"/>
    <property type="match status" value="1"/>
</dbReference>
<accession>A0ABY2UF62</accession>
<name>A0ABY2UF62_9GAMM</name>
<dbReference type="SUPFAM" id="SSF47336">
    <property type="entry name" value="ACP-like"/>
    <property type="match status" value="1"/>
</dbReference>
<comment type="caution">
    <text evidence="5">The sequence shown here is derived from an EMBL/GenBank/DDBJ whole genome shotgun (WGS) entry which is preliminary data.</text>
</comment>
<evidence type="ECO:0000313" key="5">
    <source>
        <dbReference type="EMBL" id="TLM75669.1"/>
    </source>
</evidence>
<comment type="subcellular location">
    <subcellularLocation>
        <location evidence="3">Cytoplasm</location>
    </subcellularLocation>
</comment>
<dbReference type="HAMAP" id="MF_01217">
    <property type="entry name" value="Acyl_carrier"/>
    <property type="match status" value="1"/>
</dbReference>
<keyword evidence="6" id="KW-1185">Reference proteome</keyword>
<dbReference type="RefSeq" id="WP_138236641.1">
    <property type="nucleotide sequence ID" value="NZ_CP185860.1"/>
</dbReference>
<comment type="PTM">
    <text evidence="3">4'-phosphopantetheine is transferred from CoA to a specific serine of apo-ACP by AcpS. This modification is essential for activity because fatty acids are bound in thioester linkage to the sulfhydryl of the prosthetic group.</text>
</comment>
<evidence type="ECO:0000256" key="1">
    <source>
        <dbReference type="ARBA" id="ARBA00022450"/>
    </source>
</evidence>
<dbReference type="EMBL" id="VANI01000016">
    <property type="protein sequence ID" value="TLM75669.1"/>
    <property type="molecule type" value="Genomic_DNA"/>
</dbReference>
<proteinExistence type="inferred from homology"/>
<keyword evidence="3" id="KW-0963">Cytoplasm</keyword>
<dbReference type="InterPro" id="IPR036736">
    <property type="entry name" value="ACP-like_sf"/>
</dbReference>
<keyword evidence="3" id="KW-0444">Lipid biosynthesis</keyword>
<evidence type="ECO:0000259" key="4">
    <source>
        <dbReference type="PROSITE" id="PS50075"/>
    </source>
</evidence>
<evidence type="ECO:0000313" key="6">
    <source>
        <dbReference type="Proteomes" id="UP000306791"/>
    </source>
</evidence>
<organism evidence="5 6">
    <name type="scientific">Microbulbifer harenosus</name>
    <dbReference type="NCBI Taxonomy" id="2576840"/>
    <lineage>
        <taxon>Bacteria</taxon>
        <taxon>Pseudomonadati</taxon>
        <taxon>Pseudomonadota</taxon>
        <taxon>Gammaproteobacteria</taxon>
        <taxon>Cellvibrionales</taxon>
        <taxon>Microbulbiferaceae</taxon>
        <taxon>Microbulbifer</taxon>
    </lineage>
</organism>
<keyword evidence="2 3" id="KW-0597">Phosphoprotein</keyword>
<dbReference type="PROSITE" id="PS50075">
    <property type="entry name" value="CARRIER"/>
    <property type="match status" value="1"/>
</dbReference>
<evidence type="ECO:0000256" key="2">
    <source>
        <dbReference type="ARBA" id="ARBA00022553"/>
    </source>
</evidence>
<feature type="modified residue" description="O-(pantetheine 4'-phosphoryl)serine" evidence="3">
    <location>
        <position position="41"/>
    </location>
</feature>
<comment type="pathway">
    <text evidence="3">Lipid metabolism; fatty acid biosynthesis.</text>
</comment>
<comment type="function">
    <text evidence="3">Carrier of the growing fatty acid chain in fatty acid biosynthesis.</text>
</comment>
<dbReference type="InterPro" id="IPR003231">
    <property type="entry name" value="ACP"/>
</dbReference>
<keyword evidence="1 3" id="KW-0596">Phosphopantetheine</keyword>
<keyword evidence="3" id="KW-0443">Lipid metabolism</keyword>
<keyword evidence="3" id="KW-0276">Fatty acid metabolism</keyword>
<dbReference type="Pfam" id="PF00550">
    <property type="entry name" value="PP-binding"/>
    <property type="match status" value="1"/>
</dbReference>
<reference evidence="5 6" key="1">
    <citation type="submission" date="2019-05" db="EMBL/GenBank/DDBJ databases">
        <title>Microbulbifer harenosus sp. nov., an alginate-degrading bacterium isolated from coastal sand.</title>
        <authorList>
            <person name="Huang H."/>
            <person name="Mo K."/>
            <person name="Bao S."/>
        </authorList>
    </citation>
    <scope>NUCLEOTIDE SEQUENCE [LARGE SCALE GENOMIC DNA]</scope>
    <source>
        <strain evidence="5 6">HB161719</strain>
    </source>
</reference>
<evidence type="ECO:0000256" key="3">
    <source>
        <dbReference type="HAMAP-Rule" id="MF_01217"/>
    </source>
</evidence>
<protein>
    <recommendedName>
        <fullName evidence="3">Acyl carrier protein</fullName>
        <shortName evidence="3">ACP</shortName>
    </recommendedName>
</protein>
<comment type="similarity">
    <text evidence="3">Belongs to the acyl carrier protein (ACP) family.</text>
</comment>
<sequence length="83" mass="9431">MFENREAIFIQLKDILVEMFEVEAEDVREDAHLSDDLDIDSIDAVDLIVRLKELTGKKIAPEEFKNVRTVGDVVTAIEKVVAE</sequence>
<keyword evidence="3" id="KW-0275">Fatty acid biosynthesis</keyword>
<dbReference type="Proteomes" id="UP000306791">
    <property type="component" value="Unassembled WGS sequence"/>
</dbReference>
<dbReference type="InterPro" id="IPR009081">
    <property type="entry name" value="PP-bd_ACP"/>
</dbReference>
<dbReference type="Gene3D" id="1.10.1200.10">
    <property type="entry name" value="ACP-like"/>
    <property type="match status" value="1"/>
</dbReference>
<feature type="domain" description="Carrier" evidence="4">
    <location>
        <begin position="6"/>
        <end position="81"/>
    </location>
</feature>